<evidence type="ECO:0000313" key="4">
    <source>
        <dbReference type="Proteomes" id="UP001152747"/>
    </source>
</evidence>
<dbReference type="SUPFAM" id="SSF49599">
    <property type="entry name" value="TRAF domain-like"/>
    <property type="match status" value="1"/>
</dbReference>
<evidence type="ECO:0000259" key="1">
    <source>
        <dbReference type="PROSITE" id="PS50097"/>
    </source>
</evidence>
<reference evidence="3" key="1">
    <citation type="submission" date="2022-11" db="EMBL/GenBank/DDBJ databases">
        <authorList>
            <person name="Kikuchi T."/>
        </authorList>
    </citation>
    <scope>NUCLEOTIDE SEQUENCE</scope>
    <source>
        <strain evidence="3">PS1010</strain>
    </source>
</reference>
<organism evidence="3 4">
    <name type="scientific">Caenorhabditis angaria</name>
    <dbReference type="NCBI Taxonomy" id="860376"/>
    <lineage>
        <taxon>Eukaryota</taxon>
        <taxon>Metazoa</taxon>
        <taxon>Ecdysozoa</taxon>
        <taxon>Nematoda</taxon>
        <taxon>Chromadorea</taxon>
        <taxon>Rhabditida</taxon>
        <taxon>Rhabditina</taxon>
        <taxon>Rhabditomorpha</taxon>
        <taxon>Rhabditoidea</taxon>
        <taxon>Rhabditidae</taxon>
        <taxon>Peloderinae</taxon>
        <taxon>Caenorhabditis</taxon>
    </lineage>
</organism>
<dbReference type="PROSITE" id="PS50097">
    <property type="entry name" value="BTB"/>
    <property type="match status" value="1"/>
</dbReference>
<feature type="domain" description="MATH" evidence="2">
    <location>
        <begin position="8"/>
        <end position="133"/>
    </location>
</feature>
<dbReference type="PANTHER" id="PTHR47022">
    <property type="entry name" value="BTB AND MATH DOMAIN-CONTAINING PROTEIN 36-RELATED"/>
    <property type="match status" value="1"/>
</dbReference>
<dbReference type="InterPro" id="IPR000210">
    <property type="entry name" value="BTB/POZ_dom"/>
</dbReference>
<dbReference type="SMART" id="SM00225">
    <property type="entry name" value="BTB"/>
    <property type="match status" value="1"/>
</dbReference>
<gene>
    <name evidence="3" type="ORF">CAMP_LOCUS2945</name>
</gene>
<protein>
    <recommendedName>
        <fullName evidence="5">BTB domain-containing protein</fullName>
    </recommendedName>
</protein>
<dbReference type="OrthoDB" id="6359816at2759"/>
<dbReference type="PANTHER" id="PTHR47022:SF1">
    <property type="entry name" value="BTB AND MATH DOMAIN-CONTAINING PROTEIN 36-RELATED"/>
    <property type="match status" value="1"/>
</dbReference>
<proteinExistence type="predicted"/>
<accession>A0A9P1I918</accession>
<dbReference type="SUPFAM" id="SSF54695">
    <property type="entry name" value="POZ domain"/>
    <property type="match status" value="1"/>
</dbReference>
<comment type="caution">
    <text evidence="3">The sequence shown here is derived from an EMBL/GenBank/DDBJ whole genome shotgun (WGS) entry which is preliminary data.</text>
</comment>
<dbReference type="Proteomes" id="UP001152747">
    <property type="component" value="Unassembled WGS sequence"/>
</dbReference>
<dbReference type="InterPro" id="IPR002083">
    <property type="entry name" value="MATH/TRAF_dom"/>
</dbReference>
<dbReference type="PROSITE" id="PS50144">
    <property type="entry name" value="MATH"/>
    <property type="match status" value="1"/>
</dbReference>
<dbReference type="Pfam" id="PF00651">
    <property type="entry name" value="BTB"/>
    <property type="match status" value="1"/>
</dbReference>
<dbReference type="CDD" id="cd18186">
    <property type="entry name" value="BTB_POZ_ZBTB_KLHL-like"/>
    <property type="match status" value="1"/>
</dbReference>
<dbReference type="InterPro" id="IPR008974">
    <property type="entry name" value="TRAF-like"/>
</dbReference>
<dbReference type="Gene3D" id="2.60.210.10">
    <property type="entry name" value="Apoptosis, Tumor Necrosis Factor Receptor Associated Protein 2, Chain A"/>
    <property type="match status" value="1"/>
</dbReference>
<dbReference type="EMBL" id="CANHGI010000001">
    <property type="protein sequence ID" value="CAI5440308.1"/>
    <property type="molecule type" value="Genomic_DNA"/>
</dbReference>
<keyword evidence="4" id="KW-1185">Reference proteome</keyword>
<dbReference type="Gene3D" id="3.30.710.10">
    <property type="entry name" value="Potassium Channel Kv1.1, Chain A"/>
    <property type="match status" value="1"/>
</dbReference>
<dbReference type="Pfam" id="PF22486">
    <property type="entry name" value="MATH_2"/>
    <property type="match status" value="1"/>
</dbReference>
<feature type="domain" description="BTB" evidence="1">
    <location>
        <begin position="148"/>
        <end position="201"/>
    </location>
</feature>
<name>A0A9P1I918_9PELO</name>
<evidence type="ECO:0008006" key="5">
    <source>
        <dbReference type="Google" id="ProtNLM"/>
    </source>
</evidence>
<dbReference type="InterPro" id="IPR011333">
    <property type="entry name" value="SKP1/BTB/POZ_sf"/>
</dbReference>
<evidence type="ECO:0000259" key="2">
    <source>
        <dbReference type="PROSITE" id="PS50144"/>
    </source>
</evidence>
<dbReference type="CDD" id="cd00121">
    <property type="entry name" value="MATH"/>
    <property type="match status" value="1"/>
</dbReference>
<evidence type="ECO:0000313" key="3">
    <source>
        <dbReference type="EMBL" id="CAI5440308.1"/>
    </source>
</evidence>
<dbReference type="AlphaFoldDB" id="A0A9P1I918"/>
<sequence length="303" mass="35565">MHPIVCNGNKLKWKFGNIKNLGENKLSSDKFTIGPVDWVIDISSETTDNVKFLTVWLRYDSANKAQDNWVCDAKGKFKLLKQRGSGKHTSQDFEIRYHGRRMIWGAHMLQMVKVWDRSSGFMKEDSLIIEIDLSFKYHDFSKNIENFTDIRINVENTDFYLNKGILCSKSEYFYNLFVNDKYTETSKKLLDITADEFSIILVPYSFIDPVFEDFYNKFIEVANNYGVQSLHDTCEKYLISNEEMGIMKKIKFAEDNGYAKLLETCIEKFKSPTEIKNLNTDPRFDELKDDTKLKIMNKLLDFY</sequence>